<evidence type="ECO:0000313" key="4">
    <source>
        <dbReference type="WBParaSite" id="ASIM_0000669501-mRNA-1"/>
    </source>
</evidence>
<keyword evidence="3" id="KW-1185">Reference proteome</keyword>
<dbReference type="Proteomes" id="UP000267096">
    <property type="component" value="Unassembled WGS sequence"/>
</dbReference>
<protein>
    <submittedName>
        <fullName evidence="4">AGC-kinase C-terminal domain-containing protein</fullName>
    </submittedName>
</protein>
<dbReference type="EMBL" id="UYRR01014064">
    <property type="protein sequence ID" value="VDK27076.1"/>
    <property type="molecule type" value="Genomic_DNA"/>
</dbReference>
<reference evidence="4" key="1">
    <citation type="submission" date="2017-02" db="UniProtKB">
        <authorList>
            <consortium name="WormBaseParasite"/>
        </authorList>
    </citation>
    <scope>IDENTIFICATION</scope>
</reference>
<name>A0A0M3JGE0_ANISI</name>
<proteinExistence type="predicted"/>
<dbReference type="WBParaSite" id="ASIM_0000669501-mRNA-1">
    <property type="protein sequence ID" value="ASIM_0000669501-mRNA-1"/>
    <property type="gene ID" value="ASIM_0000669501"/>
</dbReference>
<accession>A0A0M3JGE0</accession>
<gene>
    <name evidence="2" type="ORF">ASIM_LOCUS6468</name>
</gene>
<feature type="region of interest" description="Disordered" evidence="1">
    <location>
        <begin position="15"/>
        <end position="52"/>
    </location>
</feature>
<evidence type="ECO:0000313" key="2">
    <source>
        <dbReference type="EMBL" id="VDK27076.1"/>
    </source>
</evidence>
<dbReference type="AlphaFoldDB" id="A0A0M3JGE0"/>
<organism evidence="4">
    <name type="scientific">Anisakis simplex</name>
    <name type="common">Herring worm</name>
    <dbReference type="NCBI Taxonomy" id="6269"/>
    <lineage>
        <taxon>Eukaryota</taxon>
        <taxon>Metazoa</taxon>
        <taxon>Ecdysozoa</taxon>
        <taxon>Nematoda</taxon>
        <taxon>Chromadorea</taxon>
        <taxon>Rhabditida</taxon>
        <taxon>Spirurina</taxon>
        <taxon>Ascaridomorpha</taxon>
        <taxon>Ascaridoidea</taxon>
        <taxon>Anisakidae</taxon>
        <taxon>Anisakis</taxon>
        <taxon>Anisakis simplex complex</taxon>
    </lineage>
</organism>
<sequence length="72" mass="8108">MGSMWRATIGVKPVTAPKPKLVDDDDWETDPDFVTPSVMGSDRQSTGKFDRFDRNSDLSRLESGSEFRLLSQ</sequence>
<evidence type="ECO:0000313" key="3">
    <source>
        <dbReference type="Proteomes" id="UP000267096"/>
    </source>
</evidence>
<evidence type="ECO:0000256" key="1">
    <source>
        <dbReference type="SAM" id="MobiDB-lite"/>
    </source>
</evidence>
<reference evidence="2 3" key="2">
    <citation type="submission" date="2018-11" db="EMBL/GenBank/DDBJ databases">
        <authorList>
            <consortium name="Pathogen Informatics"/>
        </authorList>
    </citation>
    <scope>NUCLEOTIDE SEQUENCE [LARGE SCALE GENOMIC DNA]</scope>
</reference>
<dbReference type="OrthoDB" id="5971719at2759"/>